<evidence type="ECO:0000313" key="4">
    <source>
        <dbReference type="EMBL" id="GAA1958817.1"/>
    </source>
</evidence>
<dbReference type="Proteomes" id="UP001500571">
    <property type="component" value="Unassembled WGS sequence"/>
</dbReference>
<gene>
    <name evidence="4" type="ORF">GCM10009798_18080</name>
</gene>
<feature type="chain" id="PRO_5045037970" description="Peptidase S55 domain-containing protein" evidence="2">
    <location>
        <begin position="27"/>
        <end position="596"/>
    </location>
</feature>
<evidence type="ECO:0000256" key="2">
    <source>
        <dbReference type="SAM" id="SignalP"/>
    </source>
</evidence>
<proteinExistence type="predicted"/>
<evidence type="ECO:0000256" key="1">
    <source>
        <dbReference type="SAM" id="MobiDB-lite"/>
    </source>
</evidence>
<keyword evidence="2" id="KW-0732">Signal</keyword>
<evidence type="ECO:0000259" key="3">
    <source>
        <dbReference type="PROSITE" id="PS51494"/>
    </source>
</evidence>
<dbReference type="InterPro" id="IPR009003">
    <property type="entry name" value="Peptidase_S1_PA"/>
</dbReference>
<dbReference type="EMBL" id="BAAAPB010000001">
    <property type="protein sequence ID" value="GAA1958817.1"/>
    <property type="molecule type" value="Genomic_DNA"/>
</dbReference>
<protein>
    <recommendedName>
        <fullName evidence="3">Peptidase S55 domain-containing protein</fullName>
    </recommendedName>
</protein>
<feature type="region of interest" description="Disordered" evidence="1">
    <location>
        <begin position="510"/>
        <end position="543"/>
    </location>
</feature>
<organism evidence="4 5">
    <name type="scientific">Nocardioides panacihumi</name>
    <dbReference type="NCBI Taxonomy" id="400774"/>
    <lineage>
        <taxon>Bacteria</taxon>
        <taxon>Bacillati</taxon>
        <taxon>Actinomycetota</taxon>
        <taxon>Actinomycetes</taxon>
        <taxon>Propionibacteriales</taxon>
        <taxon>Nocardioidaceae</taxon>
        <taxon>Nocardioides</taxon>
    </lineage>
</organism>
<feature type="domain" description="Peptidase S55" evidence="3">
    <location>
        <begin position="1"/>
        <end position="160"/>
    </location>
</feature>
<reference evidence="5" key="1">
    <citation type="journal article" date="2019" name="Int. J. Syst. Evol. Microbiol.">
        <title>The Global Catalogue of Microorganisms (GCM) 10K type strain sequencing project: providing services to taxonomists for standard genome sequencing and annotation.</title>
        <authorList>
            <consortium name="The Broad Institute Genomics Platform"/>
            <consortium name="The Broad Institute Genome Sequencing Center for Infectious Disease"/>
            <person name="Wu L."/>
            <person name="Ma J."/>
        </authorList>
    </citation>
    <scope>NUCLEOTIDE SEQUENCE [LARGE SCALE GENOMIC DNA]</scope>
    <source>
        <strain evidence="5">JCM 15309</strain>
    </source>
</reference>
<feature type="signal peptide" evidence="2">
    <location>
        <begin position="1"/>
        <end position="26"/>
    </location>
</feature>
<dbReference type="PROSITE" id="PS51494">
    <property type="entry name" value="SPOIVB"/>
    <property type="match status" value="1"/>
</dbReference>
<sequence>MSIPLRRPLAAMVGVMSLAAGTATLAAGPARSVPPPAEAQCPQAYPVGDLVKDQPVDGLTVSSGTAPDTFTGTVLGTITDGIAAGLDMIVVRLSSPEIDRVGGIWEGMSGSPVYAADGRLIGAVSYGLAFGSSPVAGVTPAGEMQALLTTAPSPQPQPRLRVSVPARIQARMVAGGAATEQAASSGLQRLAVPVGVSGLSSARLGKAASRLDLGNVRLYRAAPAVTAPLAGDGQIFAGSNLAASLSYGDLSAVGTGTTTMVCGDTVVGFGHPFSFSGDTSMTMHAASVVYVQEDPLGVPFKVSNPTGPVGVVDEDRLAGIKGELGAAPASTLVRTVVTGPRGRSRTGDTRVSVPDFASTATALGLLSNMDRVFDHTGKGSSYVQFTISGHTSAGAPFTLTRTNRFADSADVSYASILEPPAAVDALLGNDFTAVTLDQVRVNASMSDQVRAFRVARVQVRARHAWRTVGPDSVVRTRRGRDVVLRAVLGSRRNELGSKLVTVRLHVPRSAPRGDTGVVQVGAEGDQGGDGSGDPTLGGEPTSFGQLLRSLQTAPRNDGLLVSLQLSSSEDGTPAAQTKAQVGDVVTGAAQFTLRIR</sequence>
<accession>A0ABP5C797</accession>
<dbReference type="InterPro" id="IPR008763">
    <property type="entry name" value="Peptidase_S55"/>
</dbReference>
<name>A0ABP5C797_9ACTN</name>
<keyword evidence="5" id="KW-1185">Reference proteome</keyword>
<comment type="caution">
    <text evidence="4">The sequence shown here is derived from an EMBL/GenBank/DDBJ whole genome shotgun (WGS) entry which is preliminary data.</text>
</comment>
<dbReference type="RefSeq" id="WP_344044433.1">
    <property type="nucleotide sequence ID" value="NZ_BAAAPB010000001.1"/>
</dbReference>
<dbReference type="SUPFAM" id="SSF50494">
    <property type="entry name" value="Trypsin-like serine proteases"/>
    <property type="match status" value="1"/>
</dbReference>
<evidence type="ECO:0000313" key="5">
    <source>
        <dbReference type="Proteomes" id="UP001500571"/>
    </source>
</evidence>